<dbReference type="Pfam" id="PF20040">
    <property type="entry name" value="DUF6442"/>
    <property type="match status" value="1"/>
</dbReference>
<feature type="transmembrane region" description="Helical" evidence="1">
    <location>
        <begin position="79"/>
        <end position="99"/>
    </location>
</feature>
<feature type="transmembrane region" description="Helical" evidence="1">
    <location>
        <begin position="54"/>
        <end position="72"/>
    </location>
</feature>
<comment type="caution">
    <text evidence="2">The sequence shown here is derived from an EMBL/GenBank/DDBJ whole genome shotgun (WGS) entry which is preliminary data.</text>
</comment>
<evidence type="ECO:0000256" key="1">
    <source>
        <dbReference type="SAM" id="Phobius"/>
    </source>
</evidence>
<accession>A0A841RL46</accession>
<name>A0A841RL46_9BACI</name>
<keyword evidence="1" id="KW-0472">Membrane</keyword>
<proteinExistence type="predicted"/>
<dbReference type="InterPro" id="IPR045620">
    <property type="entry name" value="DUF6442"/>
</dbReference>
<dbReference type="RefSeq" id="WP_184248734.1">
    <property type="nucleotide sequence ID" value="NZ_BAAACU010000029.1"/>
</dbReference>
<sequence length="105" mass="12183">MNSKDTLKKAQQDKKDEREEQIKTKALNIGWLTVTVVLLLLIILRHYFNEQSMDLMMILMAQSASYSFYLHFKLRKQNGYLAVGIISTVAFFLSLAALLSQYEVY</sequence>
<keyword evidence="2" id="KW-0808">Transferase</keyword>
<keyword evidence="1" id="KW-0812">Transmembrane</keyword>
<evidence type="ECO:0000313" key="2">
    <source>
        <dbReference type="EMBL" id="MBB6513481.1"/>
    </source>
</evidence>
<keyword evidence="3" id="KW-1185">Reference proteome</keyword>
<dbReference type="GO" id="GO:0016740">
    <property type="term" value="F:transferase activity"/>
    <property type="evidence" value="ECO:0007669"/>
    <property type="project" value="UniProtKB-KW"/>
</dbReference>
<dbReference type="EMBL" id="JACHON010000012">
    <property type="protein sequence ID" value="MBB6513481.1"/>
    <property type="molecule type" value="Genomic_DNA"/>
</dbReference>
<gene>
    <name evidence="2" type="ORF">GGQ92_002293</name>
</gene>
<feature type="transmembrane region" description="Helical" evidence="1">
    <location>
        <begin position="26"/>
        <end position="48"/>
    </location>
</feature>
<organism evidence="2 3">
    <name type="scientific">Gracilibacillus halotolerans</name>
    <dbReference type="NCBI Taxonomy" id="74386"/>
    <lineage>
        <taxon>Bacteria</taxon>
        <taxon>Bacillati</taxon>
        <taxon>Bacillota</taxon>
        <taxon>Bacilli</taxon>
        <taxon>Bacillales</taxon>
        <taxon>Bacillaceae</taxon>
        <taxon>Gracilibacillus</taxon>
    </lineage>
</organism>
<reference evidence="2 3" key="1">
    <citation type="submission" date="2020-08" db="EMBL/GenBank/DDBJ databases">
        <title>Genomic Encyclopedia of Type Strains, Phase IV (KMG-IV): sequencing the most valuable type-strain genomes for metagenomic binning, comparative biology and taxonomic classification.</title>
        <authorList>
            <person name="Goeker M."/>
        </authorList>
    </citation>
    <scope>NUCLEOTIDE SEQUENCE [LARGE SCALE GENOMIC DNA]</scope>
    <source>
        <strain evidence="2 3">DSM 11805</strain>
    </source>
</reference>
<protein>
    <submittedName>
        <fullName evidence="2">4-hydroxybenzoate polyprenyltransferase</fullName>
    </submittedName>
</protein>
<dbReference type="Proteomes" id="UP000572212">
    <property type="component" value="Unassembled WGS sequence"/>
</dbReference>
<keyword evidence="1" id="KW-1133">Transmembrane helix</keyword>
<evidence type="ECO:0000313" key="3">
    <source>
        <dbReference type="Proteomes" id="UP000572212"/>
    </source>
</evidence>
<dbReference type="AlphaFoldDB" id="A0A841RL46"/>